<dbReference type="RefSeq" id="WP_006002239.1">
    <property type="nucleotide sequence ID" value="NZ_AAEW02000019.1"/>
</dbReference>
<comment type="caution">
    <text evidence="2">The sequence shown here is derived from an EMBL/GenBank/DDBJ whole genome shotgun (WGS) entry which is preliminary data.</text>
</comment>
<sequence length="52" mass="6331">MKENQNQIDDSQRQPCEVWTRVMGYHRPVSSFNSGKKSEHQQRCFFNEERTR</sequence>
<name>Q1JWT4_DESA6</name>
<dbReference type="AlphaFoldDB" id="Q1JWT4"/>
<evidence type="ECO:0000313" key="2">
    <source>
        <dbReference type="EMBL" id="EAT14710.1"/>
    </source>
</evidence>
<protein>
    <submittedName>
        <fullName evidence="2">Uncharacterized protein</fullName>
    </submittedName>
</protein>
<keyword evidence="3" id="KW-1185">Reference proteome</keyword>
<reference evidence="2" key="1">
    <citation type="submission" date="2006-05" db="EMBL/GenBank/DDBJ databases">
        <title>Annotation of the draft genome assembly of Desulfuromonas acetoxidans DSM 684.</title>
        <authorList>
            <consortium name="US DOE Joint Genome Institute (JGI-ORNL)"/>
            <person name="Larimer F."/>
            <person name="Land M."/>
            <person name="Hauser L."/>
        </authorList>
    </citation>
    <scope>NUCLEOTIDE SEQUENCE [LARGE SCALE GENOMIC DNA]</scope>
    <source>
        <strain evidence="2">DSM 684</strain>
    </source>
</reference>
<feature type="region of interest" description="Disordered" evidence="1">
    <location>
        <begin position="28"/>
        <end position="52"/>
    </location>
</feature>
<gene>
    <name evidence="2" type="ORF">Dace_0675</name>
</gene>
<feature type="compositionally biased region" description="Basic and acidic residues" evidence="1">
    <location>
        <begin position="36"/>
        <end position="52"/>
    </location>
</feature>
<evidence type="ECO:0000313" key="3">
    <source>
        <dbReference type="Proteomes" id="UP000005695"/>
    </source>
</evidence>
<dbReference type="EMBL" id="AAEW02000019">
    <property type="protein sequence ID" value="EAT14710.1"/>
    <property type="molecule type" value="Genomic_DNA"/>
</dbReference>
<evidence type="ECO:0000256" key="1">
    <source>
        <dbReference type="SAM" id="MobiDB-lite"/>
    </source>
</evidence>
<reference evidence="2" key="2">
    <citation type="submission" date="2006-05" db="EMBL/GenBank/DDBJ databases">
        <title>Sequencing of the draft genome and assembly of Desulfuromonas acetoxidans DSM 684.</title>
        <authorList>
            <consortium name="US DOE Joint Genome Institute (JGI-PGF)"/>
            <person name="Copeland A."/>
            <person name="Lucas S."/>
            <person name="Lapidus A."/>
            <person name="Barry K."/>
            <person name="Detter J.C."/>
            <person name="Glavina del Rio T."/>
            <person name="Hammon N."/>
            <person name="Israni S."/>
            <person name="Dalin E."/>
            <person name="Tice H."/>
            <person name="Bruce D."/>
            <person name="Pitluck S."/>
            <person name="Richardson P."/>
        </authorList>
    </citation>
    <scope>NUCLEOTIDE SEQUENCE [LARGE SCALE GENOMIC DNA]</scope>
    <source>
        <strain evidence="2">DSM 684</strain>
    </source>
</reference>
<accession>Q1JWT4</accession>
<proteinExistence type="predicted"/>
<dbReference type="InterPro" id="IPR012833">
    <property type="entry name" value="NrdD"/>
</dbReference>
<dbReference type="Pfam" id="PF13597">
    <property type="entry name" value="NRDD"/>
    <property type="match status" value="1"/>
</dbReference>
<dbReference type="OrthoDB" id="9808075at2"/>
<dbReference type="GO" id="GO:0008998">
    <property type="term" value="F:ribonucleoside-triphosphate reductase (thioredoxin) activity"/>
    <property type="evidence" value="ECO:0007669"/>
    <property type="project" value="InterPro"/>
</dbReference>
<dbReference type="GO" id="GO:0006260">
    <property type="term" value="P:DNA replication"/>
    <property type="evidence" value="ECO:0007669"/>
    <property type="project" value="InterPro"/>
</dbReference>
<organism evidence="2 3">
    <name type="scientific">Desulfuromonas acetoxidans (strain DSM 684 / 11070)</name>
    <dbReference type="NCBI Taxonomy" id="281689"/>
    <lineage>
        <taxon>Bacteria</taxon>
        <taxon>Pseudomonadati</taxon>
        <taxon>Thermodesulfobacteriota</taxon>
        <taxon>Desulfuromonadia</taxon>
        <taxon>Desulfuromonadales</taxon>
        <taxon>Desulfuromonadaceae</taxon>
        <taxon>Desulfuromonas</taxon>
    </lineage>
</organism>
<dbReference type="Proteomes" id="UP000005695">
    <property type="component" value="Unassembled WGS sequence"/>
</dbReference>